<evidence type="ECO:0000256" key="3">
    <source>
        <dbReference type="ARBA" id="ARBA00023128"/>
    </source>
</evidence>
<dbReference type="Proteomes" id="UP001328107">
    <property type="component" value="Unassembled WGS sequence"/>
</dbReference>
<evidence type="ECO:0000313" key="9">
    <source>
        <dbReference type="EMBL" id="GMR48205.1"/>
    </source>
</evidence>
<dbReference type="CDD" id="cd14870">
    <property type="entry name" value="uS7_Mitochondria_Mammalian"/>
    <property type="match status" value="1"/>
</dbReference>
<dbReference type="GO" id="GO:1990904">
    <property type="term" value="C:ribonucleoprotein complex"/>
    <property type="evidence" value="ECO:0007669"/>
    <property type="project" value="UniProtKB-KW"/>
</dbReference>
<evidence type="ECO:0000256" key="2">
    <source>
        <dbReference type="ARBA" id="ARBA00022980"/>
    </source>
</evidence>
<comment type="caution">
    <text evidence="9">The sequence shown here is derived from an EMBL/GenBank/DDBJ whole genome shotgun (WGS) entry which is preliminary data.</text>
</comment>
<dbReference type="Pfam" id="PF00177">
    <property type="entry name" value="Ribosomal_S7"/>
    <property type="match status" value="1"/>
</dbReference>
<dbReference type="PANTHER" id="PTHR11205">
    <property type="entry name" value="RIBOSOMAL PROTEIN S7"/>
    <property type="match status" value="1"/>
</dbReference>
<dbReference type="EMBL" id="BTRK01000004">
    <property type="protein sequence ID" value="GMR48205.1"/>
    <property type="molecule type" value="Genomic_DNA"/>
</dbReference>
<feature type="non-terminal residue" evidence="9">
    <location>
        <position position="1"/>
    </location>
</feature>
<gene>
    <name evidence="9" type="ORF">PMAYCL1PPCAC_18400</name>
</gene>
<organism evidence="9 10">
    <name type="scientific">Pristionchus mayeri</name>
    <dbReference type="NCBI Taxonomy" id="1317129"/>
    <lineage>
        <taxon>Eukaryota</taxon>
        <taxon>Metazoa</taxon>
        <taxon>Ecdysozoa</taxon>
        <taxon>Nematoda</taxon>
        <taxon>Chromadorea</taxon>
        <taxon>Rhabditida</taxon>
        <taxon>Rhabditina</taxon>
        <taxon>Diplogasteromorpha</taxon>
        <taxon>Diplogasteroidea</taxon>
        <taxon>Neodiplogasteridae</taxon>
        <taxon>Pristionchus</taxon>
    </lineage>
</organism>
<comment type="similarity">
    <text evidence="1">Belongs to the universal ribosomal protein uS7 family.</text>
</comment>
<proteinExistence type="inferred from homology"/>
<evidence type="ECO:0000313" key="10">
    <source>
        <dbReference type="Proteomes" id="UP001328107"/>
    </source>
</evidence>
<keyword evidence="10" id="KW-1185">Reference proteome</keyword>
<name>A0AAN5CPU0_9BILA</name>
<dbReference type="GO" id="GO:0005840">
    <property type="term" value="C:ribosome"/>
    <property type="evidence" value="ECO:0007669"/>
    <property type="project" value="UniProtKB-KW"/>
</dbReference>
<keyword evidence="2" id="KW-0689">Ribosomal protein</keyword>
<dbReference type="AlphaFoldDB" id="A0AAN5CPU0"/>
<dbReference type="InterPro" id="IPR036823">
    <property type="entry name" value="Ribosomal_uS7_dom_sf"/>
</dbReference>
<reference evidence="10" key="1">
    <citation type="submission" date="2022-10" db="EMBL/GenBank/DDBJ databases">
        <title>Genome assembly of Pristionchus species.</title>
        <authorList>
            <person name="Yoshida K."/>
            <person name="Sommer R.J."/>
        </authorList>
    </citation>
    <scope>NUCLEOTIDE SEQUENCE [LARGE SCALE GENOMIC DNA]</scope>
    <source>
        <strain evidence="10">RS5460</strain>
    </source>
</reference>
<dbReference type="SUPFAM" id="SSF47973">
    <property type="entry name" value="Ribosomal protein S7"/>
    <property type="match status" value="1"/>
</dbReference>
<evidence type="ECO:0000256" key="1">
    <source>
        <dbReference type="ARBA" id="ARBA00007151"/>
    </source>
</evidence>
<keyword evidence="3" id="KW-0496">Mitochondrion</keyword>
<evidence type="ECO:0000256" key="4">
    <source>
        <dbReference type="ARBA" id="ARBA00023274"/>
    </source>
</evidence>
<dbReference type="GO" id="GO:0006412">
    <property type="term" value="P:translation"/>
    <property type="evidence" value="ECO:0007669"/>
    <property type="project" value="InterPro"/>
</dbReference>
<evidence type="ECO:0000256" key="6">
    <source>
        <dbReference type="ARBA" id="ARBA00041309"/>
    </source>
</evidence>
<keyword evidence="4" id="KW-0687">Ribonucleoprotein</keyword>
<dbReference type="FunFam" id="1.10.455.10:FF:000009">
    <property type="entry name" value="Ribosomal protein S7"/>
    <property type="match status" value="1"/>
</dbReference>
<evidence type="ECO:0000259" key="8">
    <source>
        <dbReference type="Pfam" id="PF00177"/>
    </source>
</evidence>
<dbReference type="InterPro" id="IPR000235">
    <property type="entry name" value="Ribosomal_uS7"/>
</dbReference>
<protein>
    <recommendedName>
        <fullName evidence="5">Small ribosomal subunit protein uS7m</fullName>
    </recommendedName>
    <alternativeName>
        <fullName evidence="6">28S ribosomal protein S7, mitochondrial</fullName>
    </alternativeName>
</protein>
<evidence type="ECO:0000256" key="5">
    <source>
        <dbReference type="ARBA" id="ARBA00039306"/>
    </source>
</evidence>
<sequence length="241" mass="27726">FPSTSHFLYPYIRCQATNSRATAMIIRTSARLISTSVPSSSRYDAKVFREPITDKKELKKPLSADDERNFLFIKALKTDQTPTFYRNHVVDKLVRVCMTEGRKEMSRKNILGALEIIKRKQYQTWLKAPEDEKSKIELSAFKIAEEGIRNCKPLMKLQGVTRGGTTYQVPFPIEDEEAEFRAMKMMRDICRQKAKHGETFFKDAMAAELMLASQNEGATIQAKQELHKTCEANRAYAHYRG</sequence>
<comment type="subunit">
    <text evidence="7">Component of the mitochondrial ribosome small subunit (28S) which comprises a 12S rRNA and about 30 distinct proteins.</text>
</comment>
<dbReference type="Gene3D" id="1.10.455.10">
    <property type="entry name" value="Ribosomal protein S7 domain"/>
    <property type="match status" value="1"/>
</dbReference>
<feature type="domain" description="Small ribosomal subunit protein uS7" evidence="8">
    <location>
        <begin position="82"/>
        <end position="234"/>
    </location>
</feature>
<dbReference type="InterPro" id="IPR023798">
    <property type="entry name" value="Ribosomal_uS7_dom"/>
</dbReference>
<accession>A0AAN5CPU0</accession>
<evidence type="ECO:0000256" key="7">
    <source>
        <dbReference type="ARBA" id="ARBA00062683"/>
    </source>
</evidence>